<sequence>EDADRTCLPTCPAWERRMLPAHASPHSSCPGEVDTDCALGNSLPTHSEVQVVASTLEPAGSTWPRSRSSQNPIGLSCLQDEYRGEHLTTFLASGMGLVVQ</sequence>
<accession>A0ABQ9UQF1</accession>
<evidence type="ECO:0000313" key="1">
    <source>
        <dbReference type="EMBL" id="KAK2099316.1"/>
    </source>
</evidence>
<comment type="caution">
    <text evidence="1">The sequence shown here is derived from an EMBL/GenBank/DDBJ whole genome shotgun (WGS) entry which is preliminary data.</text>
</comment>
<dbReference type="Proteomes" id="UP001266305">
    <property type="component" value="Unassembled WGS sequence"/>
</dbReference>
<protein>
    <submittedName>
        <fullName evidence="1">Uncharacterized protein</fullName>
    </submittedName>
</protein>
<reference evidence="1 2" key="1">
    <citation type="submission" date="2023-05" db="EMBL/GenBank/DDBJ databases">
        <title>B98-5 Cell Line De Novo Hybrid Assembly: An Optical Mapping Approach.</title>
        <authorList>
            <person name="Kananen K."/>
            <person name="Auerbach J.A."/>
            <person name="Kautto E."/>
            <person name="Blachly J.S."/>
        </authorList>
    </citation>
    <scope>NUCLEOTIDE SEQUENCE [LARGE SCALE GENOMIC DNA]</scope>
    <source>
        <strain evidence="1">B95-8</strain>
        <tissue evidence="1">Cell line</tissue>
    </source>
</reference>
<keyword evidence="2" id="KW-1185">Reference proteome</keyword>
<evidence type="ECO:0000313" key="2">
    <source>
        <dbReference type="Proteomes" id="UP001266305"/>
    </source>
</evidence>
<feature type="non-terminal residue" evidence="1">
    <location>
        <position position="1"/>
    </location>
</feature>
<name>A0ABQ9UQF1_SAGOE</name>
<dbReference type="EMBL" id="JASSZA010000011">
    <property type="protein sequence ID" value="KAK2099316.1"/>
    <property type="molecule type" value="Genomic_DNA"/>
</dbReference>
<proteinExistence type="predicted"/>
<gene>
    <name evidence="1" type="ORF">P7K49_024767</name>
</gene>
<organism evidence="1 2">
    <name type="scientific">Saguinus oedipus</name>
    <name type="common">Cotton-top tamarin</name>
    <name type="synonym">Oedipomidas oedipus</name>
    <dbReference type="NCBI Taxonomy" id="9490"/>
    <lineage>
        <taxon>Eukaryota</taxon>
        <taxon>Metazoa</taxon>
        <taxon>Chordata</taxon>
        <taxon>Craniata</taxon>
        <taxon>Vertebrata</taxon>
        <taxon>Euteleostomi</taxon>
        <taxon>Mammalia</taxon>
        <taxon>Eutheria</taxon>
        <taxon>Euarchontoglires</taxon>
        <taxon>Primates</taxon>
        <taxon>Haplorrhini</taxon>
        <taxon>Platyrrhini</taxon>
        <taxon>Cebidae</taxon>
        <taxon>Callitrichinae</taxon>
        <taxon>Saguinus</taxon>
    </lineage>
</organism>